<dbReference type="SUPFAM" id="SSF53756">
    <property type="entry name" value="UDP-Glycosyltransferase/glycogen phosphorylase"/>
    <property type="match status" value="1"/>
</dbReference>
<dbReference type="Gene3D" id="3.40.50.2000">
    <property type="entry name" value="Glycogen Phosphorylase B"/>
    <property type="match status" value="2"/>
</dbReference>
<sequence length="396" mass="45003">MRLLFVTNFFPYKSNPSRGIFVVRRLIEYKKLGVSYRVYGLAFRESPLLLALKRLLKKSPLVPLEDFQGIEFEYVYTRRGLSEVLSHKRGNTTFVERWARQVAGEILSSVGEDFDVILAHGMYLPVPAGLVALHLHRMTGKDYFVFLHGSDVNYQMRHPRLLGTYLNVLENARRALFVSNALKEQATRLGYSGQNAAVVPNGYDPEIFHPIDKVEIRKKLGIFRDGWKYVGFVGNLKEVKGADRLPEIFRFILRELPNTLFIIVGDGTLRKRLEEQLGDVDVIFTGNIPQTDVALYMNAMDVMVLPSRNEGWPCVILEAQACGTTVVGSDKGGIPEAVGFPEYVVEDGPDFKKRFAQRVVKFLSEGYDGKMLIQRAKNFTWESIVKSELELITNSR</sequence>
<dbReference type="Proteomes" id="UP000094570">
    <property type="component" value="Unassembled WGS sequence"/>
</dbReference>
<dbReference type="STRING" id="1008305.A4H02_02490"/>
<dbReference type="GO" id="GO:0016757">
    <property type="term" value="F:glycosyltransferase activity"/>
    <property type="evidence" value="ECO:0007669"/>
    <property type="project" value="InterPro"/>
</dbReference>
<dbReference type="Pfam" id="PF00534">
    <property type="entry name" value="Glycos_transf_1"/>
    <property type="match status" value="1"/>
</dbReference>
<dbReference type="Pfam" id="PF13439">
    <property type="entry name" value="Glyco_transf_4"/>
    <property type="match status" value="1"/>
</dbReference>
<dbReference type="InterPro" id="IPR050194">
    <property type="entry name" value="Glycosyltransferase_grp1"/>
</dbReference>
<dbReference type="AlphaFoldDB" id="A0A1E3G4U5"/>
<dbReference type="PANTHER" id="PTHR45947">
    <property type="entry name" value="SULFOQUINOVOSYL TRANSFERASE SQD2"/>
    <property type="match status" value="1"/>
</dbReference>
<protein>
    <submittedName>
        <fullName evidence="3">Glycosyl transferase group 1</fullName>
    </submittedName>
</protein>
<comment type="caution">
    <text evidence="3">The sequence shown here is derived from an EMBL/GenBank/DDBJ whole genome shotgun (WGS) entry which is preliminary data.</text>
</comment>
<dbReference type="EMBL" id="LWAF01000002">
    <property type="protein sequence ID" value="ODN31202.1"/>
    <property type="molecule type" value="Genomic_DNA"/>
</dbReference>
<evidence type="ECO:0000259" key="1">
    <source>
        <dbReference type="Pfam" id="PF00534"/>
    </source>
</evidence>
<dbReference type="RefSeq" id="WP_069292628.1">
    <property type="nucleotide sequence ID" value="NZ_CP140110.1"/>
</dbReference>
<keyword evidence="4" id="KW-1185">Reference proteome</keyword>
<proteinExistence type="predicted"/>
<dbReference type="OrthoDB" id="9806653at2"/>
<organism evidence="3 4">
    <name type="scientific">Fervidobacterium thailandense</name>
    <dbReference type="NCBI Taxonomy" id="1008305"/>
    <lineage>
        <taxon>Bacteria</taxon>
        <taxon>Thermotogati</taxon>
        <taxon>Thermotogota</taxon>
        <taxon>Thermotogae</taxon>
        <taxon>Thermotogales</taxon>
        <taxon>Fervidobacteriaceae</taxon>
        <taxon>Fervidobacterium</taxon>
    </lineage>
</organism>
<name>A0A1E3G4U5_9BACT</name>
<evidence type="ECO:0000313" key="4">
    <source>
        <dbReference type="Proteomes" id="UP000094570"/>
    </source>
</evidence>
<keyword evidence="3" id="KW-0808">Transferase</keyword>
<dbReference type="InterPro" id="IPR028098">
    <property type="entry name" value="Glyco_trans_4-like_N"/>
</dbReference>
<feature type="domain" description="Glycosyl transferase family 1" evidence="1">
    <location>
        <begin position="215"/>
        <end position="378"/>
    </location>
</feature>
<evidence type="ECO:0000259" key="2">
    <source>
        <dbReference type="Pfam" id="PF13439"/>
    </source>
</evidence>
<accession>A0A1E3G4U5</accession>
<evidence type="ECO:0000313" key="3">
    <source>
        <dbReference type="EMBL" id="ODN31202.1"/>
    </source>
</evidence>
<reference evidence="4" key="1">
    <citation type="submission" date="2016-04" db="EMBL/GenBank/DDBJ databases">
        <title>The genome sequence project of a novel Fervidobacterium isolate from a hot spring in Thailand.</title>
        <authorList>
            <person name="Gonzalez J.M."/>
            <person name="Cuecas A."/>
            <person name="Kanoksilapatham W."/>
        </authorList>
    </citation>
    <scope>NUCLEOTIDE SEQUENCE [LARGE SCALE GENOMIC DNA]</scope>
    <source>
        <strain evidence="4">FC2004</strain>
    </source>
</reference>
<gene>
    <name evidence="3" type="ORF">A4H02_02490</name>
</gene>
<dbReference type="PANTHER" id="PTHR45947:SF15">
    <property type="entry name" value="TEICHURONIC ACID BIOSYNTHESIS GLYCOSYLTRANSFERASE TUAC-RELATED"/>
    <property type="match status" value="1"/>
</dbReference>
<feature type="domain" description="Glycosyltransferase subfamily 4-like N-terminal" evidence="2">
    <location>
        <begin position="99"/>
        <end position="206"/>
    </location>
</feature>
<dbReference type="InterPro" id="IPR001296">
    <property type="entry name" value="Glyco_trans_1"/>
</dbReference>